<dbReference type="OrthoDB" id="778454at2759"/>
<feature type="non-terminal residue" evidence="2">
    <location>
        <position position="1"/>
    </location>
</feature>
<organism evidence="2 3">
    <name type="scientific">Mucuna pruriens</name>
    <name type="common">Velvet bean</name>
    <name type="synonym">Dolichos pruriens</name>
    <dbReference type="NCBI Taxonomy" id="157652"/>
    <lineage>
        <taxon>Eukaryota</taxon>
        <taxon>Viridiplantae</taxon>
        <taxon>Streptophyta</taxon>
        <taxon>Embryophyta</taxon>
        <taxon>Tracheophyta</taxon>
        <taxon>Spermatophyta</taxon>
        <taxon>Magnoliopsida</taxon>
        <taxon>eudicotyledons</taxon>
        <taxon>Gunneridae</taxon>
        <taxon>Pentapetalae</taxon>
        <taxon>rosids</taxon>
        <taxon>fabids</taxon>
        <taxon>Fabales</taxon>
        <taxon>Fabaceae</taxon>
        <taxon>Papilionoideae</taxon>
        <taxon>50 kb inversion clade</taxon>
        <taxon>NPAAA clade</taxon>
        <taxon>indigoferoid/millettioid clade</taxon>
        <taxon>Phaseoleae</taxon>
        <taxon>Mucuna</taxon>
    </lineage>
</organism>
<evidence type="ECO:0000313" key="2">
    <source>
        <dbReference type="EMBL" id="RDX69658.1"/>
    </source>
</evidence>
<dbReference type="CDD" id="cd00303">
    <property type="entry name" value="retropepsin_like"/>
    <property type="match status" value="1"/>
</dbReference>
<keyword evidence="3" id="KW-1185">Reference proteome</keyword>
<proteinExistence type="predicted"/>
<dbReference type="PANTHER" id="PTHR33067">
    <property type="entry name" value="RNA-DIRECTED DNA POLYMERASE-RELATED"/>
    <property type="match status" value="1"/>
</dbReference>
<dbReference type="AlphaFoldDB" id="A0A371EUC5"/>
<evidence type="ECO:0000313" key="3">
    <source>
        <dbReference type="Proteomes" id="UP000257109"/>
    </source>
</evidence>
<protein>
    <submittedName>
        <fullName evidence="2">Uncharacterized protein</fullName>
    </submittedName>
</protein>
<dbReference type="EMBL" id="QJKJ01012015">
    <property type="protein sequence ID" value="RDX69658.1"/>
    <property type="molecule type" value="Genomic_DNA"/>
</dbReference>
<reference evidence="2" key="1">
    <citation type="submission" date="2018-05" db="EMBL/GenBank/DDBJ databases">
        <title>Draft genome of Mucuna pruriens seed.</title>
        <authorList>
            <person name="Nnadi N.E."/>
            <person name="Vos R."/>
            <person name="Hasami M.H."/>
            <person name="Devisetty U.K."/>
            <person name="Aguiy J.C."/>
        </authorList>
    </citation>
    <scope>NUCLEOTIDE SEQUENCE [LARGE SCALE GENOMIC DNA]</scope>
    <source>
        <strain evidence="2">JCA_2017</strain>
    </source>
</reference>
<dbReference type="InterPro" id="IPR021109">
    <property type="entry name" value="Peptidase_aspartic_dom_sf"/>
</dbReference>
<feature type="compositionally biased region" description="Polar residues" evidence="1">
    <location>
        <begin position="299"/>
        <end position="309"/>
    </location>
</feature>
<comment type="caution">
    <text evidence="2">The sequence shown here is derived from an EMBL/GenBank/DDBJ whole genome shotgun (WGS) entry which is preliminary data.</text>
</comment>
<dbReference type="Proteomes" id="UP000257109">
    <property type="component" value="Unassembled WGS sequence"/>
</dbReference>
<dbReference type="Gene3D" id="2.40.70.10">
    <property type="entry name" value="Acid Proteases"/>
    <property type="match status" value="1"/>
</dbReference>
<name>A0A371EUC5_MUCPR</name>
<accession>A0A371EUC5</accession>
<evidence type="ECO:0000256" key="1">
    <source>
        <dbReference type="SAM" id="MobiDB-lite"/>
    </source>
</evidence>
<dbReference type="PANTHER" id="PTHR33067:SF15">
    <property type="entry name" value="RNA-DIRECTED DNA POLYMERASE"/>
    <property type="match status" value="1"/>
</dbReference>
<sequence length="409" mass="45577">MKGTTETRGVVSSLVQHEDTRVGIQYILSKKCPNLGIFAVTCIIGGRTFTDAMLDLGASINVMPTSIYKSLNLGDLEPTVMESVVRPLGVLEDVLVQVNKLIFPADFYVLDMEDNASKGGFALILGQPFFMTTKTKIDVHAKTLSMEFGDTYIEFNIFEALKYPAEDHSTFSLDAIDGLMEEYFRLGIGIASLIGFIDKIDVINEFCVEPTTTNSEILPHTLPFSYFGDVISKCPRPSQYPELHTFNNSKLGVSVIVTLVRAKSDSRIGFREDKRTEFDFIMRESANTDSINLDRATIAPSSRQEAPSDSSKKTKGVSDSRTLLDKASQPTPPNQEYVSPQPQATKLQPLPEHLKQLAISEANNLHRDQEEKLLEVLRKHNKAIGWMLADLLEINHSICMHKILLEEDA</sequence>
<feature type="region of interest" description="Disordered" evidence="1">
    <location>
        <begin position="292"/>
        <end position="342"/>
    </location>
</feature>
<gene>
    <name evidence="2" type="ORF">CR513_51199</name>
</gene>
<feature type="compositionally biased region" description="Basic and acidic residues" evidence="1">
    <location>
        <begin position="310"/>
        <end position="324"/>
    </location>
</feature>